<dbReference type="RefSeq" id="WP_171217557.1">
    <property type="nucleotide sequence ID" value="NZ_JABEPP010000002.1"/>
</dbReference>
<dbReference type="AlphaFoldDB" id="A0A849I340"/>
<sequence length="54" mass="5296">MVDETSRPGDEVAPGTGQSGENLCPRCSGTGKVGGEPCPDCDGSGKVTTLVGDA</sequence>
<reference evidence="2 3" key="1">
    <citation type="submission" date="2020-04" db="EMBL/GenBank/DDBJ databases">
        <title>Enterovirga sp. isolate from soil.</title>
        <authorList>
            <person name="Chea S."/>
            <person name="Kim D.-U."/>
        </authorList>
    </citation>
    <scope>NUCLEOTIDE SEQUENCE [LARGE SCALE GENOMIC DNA]</scope>
    <source>
        <strain evidence="2 3">DB1703</strain>
    </source>
</reference>
<comment type="caution">
    <text evidence="2">The sequence shown here is derived from an EMBL/GenBank/DDBJ whole genome shotgun (WGS) entry which is preliminary data.</text>
</comment>
<accession>A0A849I340</accession>
<evidence type="ECO:0000313" key="3">
    <source>
        <dbReference type="Proteomes" id="UP000564885"/>
    </source>
</evidence>
<evidence type="ECO:0008006" key="4">
    <source>
        <dbReference type="Google" id="ProtNLM"/>
    </source>
</evidence>
<dbReference type="InterPro" id="IPR036410">
    <property type="entry name" value="HSP_DnaJ_Cys-rich_dom_sf"/>
</dbReference>
<dbReference type="SUPFAM" id="SSF57938">
    <property type="entry name" value="DnaJ/Hsp40 cysteine-rich domain"/>
    <property type="match status" value="1"/>
</dbReference>
<keyword evidence="3" id="KW-1185">Reference proteome</keyword>
<evidence type="ECO:0000313" key="2">
    <source>
        <dbReference type="EMBL" id="NNM72054.1"/>
    </source>
</evidence>
<dbReference type="Gene3D" id="6.20.20.10">
    <property type="match status" value="1"/>
</dbReference>
<gene>
    <name evidence="2" type="ORF">HJG44_06555</name>
</gene>
<dbReference type="Proteomes" id="UP000564885">
    <property type="component" value="Unassembled WGS sequence"/>
</dbReference>
<name>A0A849I340_9HYPH</name>
<feature type="region of interest" description="Disordered" evidence="1">
    <location>
        <begin position="1"/>
        <end position="54"/>
    </location>
</feature>
<protein>
    <recommendedName>
        <fullName evidence="4">Molecular chaperone DnaJ</fullName>
    </recommendedName>
</protein>
<proteinExistence type="predicted"/>
<feature type="compositionally biased region" description="Basic and acidic residues" evidence="1">
    <location>
        <begin position="1"/>
        <end position="10"/>
    </location>
</feature>
<dbReference type="EMBL" id="JABEPP010000002">
    <property type="protein sequence ID" value="NNM72054.1"/>
    <property type="molecule type" value="Genomic_DNA"/>
</dbReference>
<evidence type="ECO:0000256" key="1">
    <source>
        <dbReference type="SAM" id="MobiDB-lite"/>
    </source>
</evidence>
<organism evidence="2 3">
    <name type="scientific">Enterovirga aerilata</name>
    <dbReference type="NCBI Taxonomy" id="2730920"/>
    <lineage>
        <taxon>Bacteria</taxon>
        <taxon>Pseudomonadati</taxon>
        <taxon>Pseudomonadota</taxon>
        <taxon>Alphaproteobacteria</taxon>
        <taxon>Hyphomicrobiales</taxon>
        <taxon>Methylobacteriaceae</taxon>
        <taxon>Enterovirga</taxon>
    </lineage>
</organism>